<feature type="transmembrane region" description="Helical" evidence="1">
    <location>
        <begin position="6"/>
        <end position="24"/>
    </location>
</feature>
<organism evidence="2 3">
    <name type="scientific">Paenibacillus contaminans</name>
    <dbReference type="NCBI Taxonomy" id="450362"/>
    <lineage>
        <taxon>Bacteria</taxon>
        <taxon>Bacillati</taxon>
        <taxon>Bacillota</taxon>
        <taxon>Bacilli</taxon>
        <taxon>Bacillales</taxon>
        <taxon>Paenibacillaceae</taxon>
        <taxon>Paenibacillus</taxon>
    </lineage>
</organism>
<evidence type="ECO:0000313" key="2">
    <source>
        <dbReference type="EMBL" id="RAV18645.1"/>
    </source>
</evidence>
<dbReference type="RefSeq" id="WP_113033833.1">
    <property type="nucleotide sequence ID" value="NZ_QMFB01000016.1"/>
</dbReference>
<keyword evidence="1" id="KW-0812">Transmembrane</keyword>
<dbReference type="OrthoDB" id="2988117at2"/>
<accession>A0A329MFB5</accession>
<name>A0A329MFB5_9BACL</name>
<dbReference type="Proteomes" id="UP000250369">
    <property type="component" value="Unassembled WGS sequence"/>
</dbReference>
<dbReference type="EMBL" id="QMFB01000016">
    <property type="protein sequence ID" value="RAV18645.1"/>
    <property type="molecule type" value="Genomic_DNA"/>
</dbReference>
<proteinExistence type="predicted"/>
<evidence type="ECO:0000313" key="3">
    <source>
        <dbReference type="Proteomes" id="UP000250369"/>
    </source>
</evidence>
<evidence type="ECO:0000256" key="1">
    <source>
        <dbReference type="SAM" id="Phobius"/>
    </source>
</evidence>
<keyword evidence="3" id="KW-1185">Reference proteome</keyword>
<gene>
    <name evidence="2" type="ORF">DQG23_25435</name>
</gene>
<keyword evidence="1" id="KW-1133">Transmembrane helix</keyword>
<comment type="caution">
    <text evidence="2">The sequence shown here is derived from an EMBL/GenBank/DDBJ whole genome shotgun (WGS) entry which is preliminary data.</text>
</comment>
<reference evidence="2 3" key="1">
    <citation type="journal article" date="2009" name="Int. J. Syst. Evol. Microbiol.">
        <title>Paenibacillus contaminans sp. nov., isolated from a contaminated laboratory plate.</title>
        <authorList>
            <person name="Chou J.H."/>
            <person name="Lee J.H."/>
            <person name="Lin M.C."/>
            <person name="Chang P.S."/>
            <person name="Arun A.B."/>
            <person name="Young C.C."/>
            <person name="Chen W.M."/>
        </authorList>
    </citation>
    <scope>NUCLEOTIDE SEQUENCE [LARGE SCALE GENOMIC DNA]</scope>
    <source>
        <strain evidence="2 3">CKOBP-6</strain>
    </source>
</reference>
<protein>
    <submittedName>
        <fullName evidence="2">Uncharacterized protein</fullName>
    </submittedName>
</protein>
<keyword evidence="1" id="KW-0472">Membrane</keyword>
<dbReference type="AlphaFoldDB" id="A0A329MFB5"/>
<sequence length="156" mass="18376">MQQGDTFVLILVVIILVVWLWIAFRRWLRLPSRTTMAEWHIEPEDEIPVTEAVELLEHSGYEVLTQKRRVPIRIVVNDSEEYSTRFTIDHFVRDEEGIYAVKVMKEDKQLEWSGSGLRDELLSYHLLYPEAVGVIVVDLEEQSIHRIQFHMLGESE</sequence>